<name>A0A1D3K8B2_PSEVE</name>
<dbReference type="AlphaFoldDB" id="A0A1D3K8B2"/>
<accession>A0A1D3K8B2</accession>
<dbReference type="Proteomes" id="UP000245431">
    <property type="component" value="Chromosome PVE_r2"/>
</dbReference>
<proteinExistence type="predicted"/>
<gene>
    <name evidence="2" type="ORF">PVE_R2G0587</name>
</gene>
<sequence length="39" mass="4124">MSKLAALLGPADEKTPYQRGREAGQKGDHGPAFPKPDST</sequence>
<feature type="compositionally biased region" description="Basic and acidic residues" evidence="1">
    <location>
        <begin position="11"/>
        <end position="29"/>
    </location>
</feature>
<evidence type="ECO:0000256" key="1">
    <source>
        <dbReference type="SAM" id="MobiDB-lite"/>
    </source>
</evidence>
<feature type="region of interest" description="Disordered" evidence="1">
    <location>
        <begin position="1"/>
        <end position="39"/>
    </location>
</feature>
<dbReference type="EMBL" id="LT599584">
    <property type="protein sequence ID" value="SBW84613.1"/>
    <property type="molecule type" value="Genomic_DNA"/>
</dbReference>
<evidence type="ECO:0000313" key="3">
    <source>
        <dbReference type="Proteomes" id="UP000245431"/>
    </source>
</evidence>
<evidence type="ECO:0000313" key="2">
    <source>
        <dbReference type="EMBL" id="SBW84613.1"/>
    </source>
</evidence>
<protein>
    <submittedName>
        <fullName evidence="2">Uncharacterized protein</fullName>
    </submittedName>
</protein>
<organism evidence="2 3">
    <name type="scientific">Pseudomonas veronii 1YdBTEX2</name>
    <dbReference type="NCBI Taxonomy" id="1295141"/>
    <lineage>
        <taxon>Bacteria</taxon>
        <taxon>Pseudomonadati</taxon>
        <taxon>Pseudomonadota</taxon>
        <taxon>Gammaproteobacteria</taxon>
        <taxon>Pseudomonadales</taxon>
        <taxon>Pseudomonadaceae</taxon>
        <taxon>Pseudomonas</taxon>
    </lineage>
</organism>
<reference evidence="3" key="1">
    <citation type="submission" date="2016-07" db="EMBL/GenBank/DDBJ databases">
        <authorList>
            <person name="Florea S."/>
            <person name="Webb J.S."/>
            <person name="Jaromczyk J."/>
            <person name="Schardl C.L."/>
        </authorList>
    </citation>
    <scope>NUCLEOTIDE SEQUENCE [LARGE SCALE GENOMIC DNA]</scope>
    <source>
        <strain evidence="3">1YdBTEX2</strain>
    </source>
</reference>